<proteinExistence type="predicted"/>
<dbReference type="Proteomes" id="UP001221217">
    <property type="component" value="Unassembled WGS sequence"/>
</dbReference>
<evidence type="ECO:0000313" key="2">
    <source>
        <dbReference type="EMBL" id="MDC7228280.1"/>
    </source>
</evidence>
<sequence>MKRLLLCFLVLALSIPLFANDKPLLAVTAITANGVAEADATACRSIVETALFKPNFLQS</sequence>
<name>A0AAJ1IFD0_9SPIO</name>
<dbReference type="EMBL" id="JAQQAL010000044">
    <property type="protein sequence ID" value="MDC7228280.1"/>
    <property type="molecule type" value="Genomic_DNA"/>
</dbReference>
<evidence type="ECO:0000313" key="3">
    <source>
        <dbReference type="Proteomes" id="UP001221217"/>
    </source>
</evidence>
<feature type="chain" id="PRO_5042570807" evidence="1">
    <location>
        <begin position="20"/>
        <end position="59"/>
    </location>
</feature>
<organism evidence="2 3">
    <name type="scientific">Candidatus Thalassospirochaeta sargassi</name>
    <dbReference type="NCBI Taxonomy" id="3119039"/>
    <lineage>
        <taxon>Bacteria</taxon>
        <taxon>Pseudomonadati</taxon>
        <taxon>Spirochaetota</taxon>
        <taxon>Spirochaetia</taxon>
        <taxon>Spirochaetales</taxon>
        <taxon>Spirochaetaceae</taxon>
        <taxon>Candidatus Thalassospirochaeta</taxon>
    </lineage>
</organism>
<evidence type="ECO:0000256" key="1">
    <source>
        <dbReference type="SAM" id="SignalP"/>
    </source>
</evidence>
<comment type="caution">
    <text evidence="2">The sequence shown here is derived from an EMBL/GenBank/DDBJ whole genome shotgun (WGS) entry which is preliminary data.</text>
</comment>
<gene>
    <name evidence="2" type="ORF">PQJ61_16075</name>
</gene>
<feature type="signal peptide" evidence="1">
    <location>
        <begin position="1"/>
        <end position="19"/>
    </location>
</feature>
<reference evidence="2 3" key="1">
    <citation type="submission" date="2022-12" db="EMBL/GenBank/DDBJ databases">
        <title>Metagenome assembled genome from gulf of manar.</title>
        <authorList>
            <person name="Kohli P."/>
            <person name="Pk S."/>
            <person name="Venkata Ramana C."/>
            <person name="Sasikala C."/>
        </authorList>
    </citation>
    <scope>NUCLEOTIDE SEQUENCE [LARGE SCALE GENOMIC DNA]</scope>
    <source>
        <strain evidence="2">JB008</strain>
    </source>
</reference>
<dbReference type="AlphaFoldDB" id="A0AAJ1IFD0"/>
<accession>A0AAJ1IFD0</accession>
<keyword evidence="1" id="KW-0732">Signal</keyword>
<protein>
    <submittedName>
        <fullName evidence="2">Uncharacterized protein</fullName>
    </submittedName>
</protein>